<dbReference type="Pfam" id="PF15506">
    <property type="entry name" value="OCC1"/>
    <property type="match status" value="1"/>
</dbReference>
<proteinExistence type="inferred from homology"/>
<accession>A0A672K7G0</accession>
<evidence type="ECO:0000256" key="2">
    <source>
        <dbReference type="SAM" id="MobiDB-lite"/>
    </source>
</evidence>
<sequence>MDDEKRRNYGGVYVGLPADLSNVATGQTPSTQKGEKQTQ</sequence>
<evidence type="ECO:0000313" key="4">
    <source>
        <dbReference type="Proteomes" id="UP000472262"/>
    </source>
</evidence>
<evidence type="ECO:0000256" key="1">
    <source>
        <dbReference type="ARBA" id="ARBA00005237"/>
    </source>
</evidence>
<comment type="similarity">
    <text evidence="1">Belongs to the OCC1 family.</text>
</comment>
<keyword evidence="4" id="KW-1185">Reference proteome</keyword>
<dbReference type="PANTHER" id="PTHR38502:SF1">
    <property type="entry name" value="OVEREXPRESSED IN COLON CARCINOMA 1 PROTEIN"/>
    <property type="match status" value="1"/>
</dbReference>
<reference evidence="3" key="1">
    <citation type="submission" date="2025-08" db="UniProtKB">
        <authorList>
            <consortium name="Ensembl"/>
        </authorList>
    </citation>
    <scope>IDENTIFICATION</scope>
</reference>
<protein>
    <recommendedName>
        <fullName evidence="5">Overexpressed in colon carcinoma 1 protein homolog</fullName>
    </recommendedName>
</protein>
<organism evidence="3 4">
    <name type="scientific">Sinocyclocheilus grahami</name>
    <name type="common">Dianchi golden-line fish</name>
    <name type="synonym">Barbus grahami</name>
    <dbReference type="NCBI Taxonomy" id="75366"/>
    <lineage>
        <taxon>Eukaryota</taxon>
        <taxon>Metazoa</taxon>
        <taxon>Chordata</taxon>
        <taxon>Craniata</taxon>
        <taxon>Vertebrata</taxon>
        <taxon>Euteleostomi</taxon>
        <taxon>Actinopterygii</taxon>
        <taxon>Neopterygii</taxon>
        <taxon>Teleostei</taxon>
        <taxon>Ostariophysi</taxon>
        <taxon>Cypriniformes</taxon>
        <taxon>Cyprinidae</taxon>
        <taxon>Cyprininae</taxon>
        <taxon>Sinocyclocheilus</taxon>
    </lineage>
</organism>
<dbReference type="AlphaFoldDB" id="A0A672K7G0"/>
<name>A0A672K7G0_SINGR</name>
<dbReference type="InterPro" id="IPR029133">
    <property type="entry name" value="OCC1"/>
</dbReference>
<dbReference type="Proteomes" id="UP000472262">
    <property type="component" value="Unassembled WGS sequence"/>
</dbReference>
<dbReference type="Ensembl" id="ENSSGRT00000007823.1">
    <property type="protein sequence ID" value="ENSSGRP00000007164.1"/>
    <property type="gene ID" value="ENSSGRG00000004895.1"/>
</dbReference>
<reference evidence="3" key="2">
    <citation type="submission" date="2025-09" db="UniProtKB">
        <authorList>
            <consortium name="Ensembl"/>
        </authorList>
    </citation>
    <scope>IDENTIFICATION</scope>
</reference>
<dbReference type="PANTHER" id="PTHR38502">
    <property type="entry name" value="OVEREXPRESSED IN COLON CARCINOMA 1 PROTEIN"/>
    <property type="match status" value="1"/>
</dbReference>
<evidence type="ECO:0008006" key="5">
    <source>
        <dbReference type="Google" id="ProtNLM"/>
    </source>
</evidence>
<dbReference type="InParanoid" id="A0A672K7G0"/>
<evidence type="ECO:0000313" key="3">
    <source>
        <dbReference type="Ensembl" id="ENSSGRP00000007164.1"/>
    </source>
</evidence>
<feature type="region of interest" description="Disordered" evidence="2">
    <location>
        <begin position="18"/>
        <end position="39"/>
    </location>
</feature>
<dbReference type="FunCoup" id="A0A672K7G0">
    <property type="interactions" value="109"/>
</dbReference>
<feature type="compositionally biased region" description="Polar residues" evidence="2">
    <location>
        <begin position="22"/>
        <end position="32"/>
    </location>
</feature>